<proteinExistence type="predicted"/>
<accession>A0A4V3GE68</accession>
<evidence type="ECO:0000313" key="4">
    <source>
        <dbReference type="EMBL" id="TDW54873.1"/>
    </source>
</evidence>
<comment type="caution">
    <text evidence="4">The sequence shown here is derived from an EMBL/GenBank/DDBJ whole genome shotgun (WGS) entry which is preliminary data.</text>
</comment>
<dbReference type="InterPro" id="IPR011055">
    <property type="entry name" value="Dup_hybrid_motif"/>
</dbReference>
<evidence type="ECO:0000256" key="2">
    <source>
        <dbReference type="SAM" id="MobiDB-lite"/>
    </source>
</evidence>
<dbReference type="Pfam" id="PF01551">
    <property type="entry name" value="Peptidase_M23"/>
    <property type="match status" value="1"/>
</dbReference>
<dbReference type="CDD" id="cd12797">
    <property type="entry name" value="M23_peptidase"/>
    <property type="match status" value="1"/>
</dbReference>
<evidence type="ECO:0000259" key="3">
    <source>
        <dbReference type="Pfam" id="PF01551"/>
    </source>
</evidence>
<dbReference type="Gene3D" id="2.70.70.10">
    <property type="entry name" value="Glucose Permease (Domain IIA)"/>
    <property type="match status" value="1"/>
</dbReference>
<feature type="region of interest" description="Disordered" evidence="2">
    <location>
        <begin position="148"/>
        <end position="182"/>
    </location>
</feature>
<feature type="domain" description="M23ase beta-sheet core" evidence="3">
    <location>
        <begin position="40"/>
        <end position="133"/>
    </location>
</feature>
<feature type="compositionally biased region" description="Pro residues" evidence="2">
    <location>
        <begin position="155"/>
        <end position="169"/>
    </location>
</feature>
<dbReference type="PANTHER" id="PTHR21666">
    <property type="entry name" value="PEPTIDASE-RELATED"/>
    <property type="match status" value="1"/>
</dbReference>
<dbReference type="Proteomes" id="UP000295146">
    <property type="component" value="Unassembled WGS sequence"/>
</dbReference>
<dbReference type="InterPro" id="IPR050570">
    <property type="entry name" value="Cell_wall_metabolism_enzyme"/>
</dbReference>
<reference evidence="4 5" key="1">
    <citation type="submission" date="2019-03" db="EMBL/GenBank/DDBJ databases">
        <title>Genomic Encyclopedia of Type Strains, Phase III (KMG-III): the genomes of soil and plant-associated and newly described type strains.</title>
        <authorList>
            <person name="Whitman W."/>
        </authorList>
    </citation>
    <scope>NUCLEOTIDE SEQUENCE [LARGE SCALE GENOMIC DNA]</scope>
    <source>
        <strain evidence="4 5">VKM Ac-2573</strain>
    </source>
</reference>
<dbReference type="AlphaFoldDB" id="A0A4V3GE68"/>
<evidence type="ECO:0000256" key="1">
    <source>
        <dbReference type="ARBA" id="ARBA00022729"/>
    </source>
</evidence>
<dbReference type="OrthoDB" id="5245088at2"/>
<dbReference type="InterPro" id="IPR016047">
    <property type="entry name" value="M23ase_b-sheet_dom"/>
</dbReference>
<keyword evidence="5" id="KW-1185">Reference proteome</keyword>
<name>A0A4V3GE68_9ACTN</name>
<gene>
    <name evidence="4" type="ORF">EV653_8197</name>
</gene>
<dbReference type="RefSeq" id="WP_134111616.1">
    <property type="nucleotide sequence ID" value="NZ_SODP01000005.1"/>
</dbReference>
<dbReference type="GO" id="GO:0004222">
    <property type="term" value="F:metalloendopeptidase activity"/>
    <property type="evidence" value="ECO:0007669"/>
    <property type="project" value="TreeGrafter"/>
</dbReference>
<dbReference type="PANTHER" id="PTHR21666:SF289">
    <property type="entry name" value="L-ALA--D-GLU ENDOPEPTIDASE"/>
    <property type="match status" value="1"/>
</dbReference>
<dbReference type="EMBL" id="SODP01000005">
    <property type="protein sequence ID" value="TDW54873.1"/>
    <property type="molecule type" value="Genomic_DNA"/>
</dbReference>
<evidence type="ECO:0000313" key="5">
    <source>
        <dbReference type="Proteomes" id="UP000295146"/>
    </source>
</evidence>
<sequence>MNLALLSLAILPGATSDWPLQPRPEVVHGFELPAKPWLPGHRGVDLAGRPGQPVLAATPGTITYAGPLAGRGIVTITAGTRRTTYEPVVPAVSVGATVRAGTVIGRLSAAGSHCLPRACLHWGLLQGKQYLNPLTLIRDWPVRLLPLTNQQGQPARPPSPVPAAPPPTPRAADVSPAPPDSNQRTAKLIIAATAALTLTAGLLIRRK</sequence>
<organism evidence="4 5">
    <name type="scientific">Kribbella pratensis</name>
    <dbReference type="NCBI Taxonomy" id="2512112"/>
    <lineage>
        <taxon>Bacteria</taxon>
        <taxon>Bacillati</taxon>
        <taxon>Actinomycetota</taxon>
        <taxon>Actinomycetes</taxon>
        <taxon>Propionibacteriales</taxon>
        <taxon>Kribbellaceae</taxon>
        <taxon>Kribbella</taxon>
    </lineage>
</organism>
<protein>
    <submittedName>
        <fullName evidence="4">Peptidase M23-like protein</fullName>
    </submittedName>
</protein>
<dbReference type="SUPFAM" id="SSF51261">
    <property type="entry name" value="Duplicated hybrid motif"/>
    <property type="match status" value="1"/>
</dbReference>
<keyword evidence="1" id="KW-0732">Signal</keyword>